<evidence type="ECO:0000256" key="10">
    <source>
        <dbReference type="SAM" id="SignalP"/>
    </source>
</evidence>
<keyword evidence="14" id="KW-1185">Reference proteome</keyword>
<evidence type="ECO:0000256" key="6">
    <source>
        <dbReference type="ARBA" id="ARBA00023136"/>
    </source>
</evidence>
<dbReference type="PANTHER" id="PTHR47234">
    <property type="match status" value="1"/>
</dbReference>
<dbReference type="Proteomes" id="UP000001868">
    <property type="component" value="Chromosome"/>
</dbReference>
<keyword evidence="3 8" id="KW-1134">Transmembrane beta strand</keyword>
<accession>B4RF49</accession>
<keyword evidence="10" id="KW-0732">Signal</keyword>
<evidence type="ECO:0000256" key="7">
    <source>
        <dbReference type="ARBA" id="ARBA00023237"/>
    </source>
</evidence>
<keyword evidence="4 8" id="KW-0812">Transmembrane</keyword>
<sequence>MQMKSWRSMMLGTTVLCALGAGPALAQTADDATVEELVVVGSQIEGSKITAPVPVTVVGEDQIRAIGATSGDDLFRSIPQMGDVNFNSAYLPNSSNSARGDVGSVNLRSLGVGNTLVLLNGRRVVAHPTSRADENLVPVLTYNTNAIPVGGLKRLEVLRDGAAALYGSDAVAGVVNTVLQDDFDGLQIDAQYGEAEGTNLSETEFNVLAGKNWDRGNLTLFLNYTDRSSLRAWDQEYTASSDRRPLFVGTRFEGAGSLDSRITQTPWGSLQTLGNVGVRQNGTLVTSSAGAFHTQPTGWDGCRVSLGSYCIDDAAPATSGADRDLRYNQATYNTSVIPEVERFNSFVAGNWDLTDDIELFGEMGYYNAVSHSVQGPTTTLTSLPITVPASNYYNPFGPSVFANGQANPNRLAGINAPAAGLPVVIRSYAFVDVGPNEVDVNLTQTRSLLGLRGEKLGFRWEGAFVYSRAKAKDVSDGISATLLQQQLALSTPDAYNPFNGGDPANPSIGDATPSSQAAIDAISIRTKRVSTSSLALADFKVSKPDLFALPGGDVGFAAGVEWRRETQKDDRDDRLDGTIVFTDMVTGAVYGNDLIGSSPSPDTKGSRKVTSAFAELAIPVVSPDMEIPFVHAIEVQLAGRFEDFSDVGSVAKPKIAAAWDIFDGLRIRGSWAEGFKAPNLEQINATLVTRSNTRTDWVRCEADLRAGRINAFSDCSRSQSTTARRSGNQDLKPEESENFGLGVVFQPRFLPPELGNVTVTADYWRIKQKGIVGLFGEGNALIADYLARVNGGSNPAVVRADPTADDIAAFEGTGLAPVGSVLYVSDQYQNLLPQEARGLDIGVIWNLPTDRFGDFDFAFNAAHLIKFYRQPSPAIAELLEARAAGEINAGTTITGGGDLIRQDGRPEWKWSASATWRYNQFTVGAFTQYIGDVEDLDLTDSTGSNWVIDSQITANLYAQYEFTDGWTSDTRLRVGVRNLTDEKPPLAESGYFAELYQPYSRYWYVSVRKSF</sequence>
<evidence type="ECO:0000256" key="3">
    <source>
        <dbReference type="ARBA" id="ARBA00022452"/>
    </source>
</evidence>
<feature type="signal peptide" evidence="10">
    <location>
        <begin position="1"/>
        <end position="26"/>
    </location>
</feature>
<dbReference type="EMBL" id="CP000747">
    <property type="protein sequence ID" value="ACG77037.1"/>
    <property type="molecule type" value="Genomic_DNA"/>
</dbReference>
<evidence type="ECO:0000259" key="11">
    <source>
        <dbReference type="Pfam" id="PF00593"/>
    </source>
</evidence>
<protein>
    <submittedName>
        <fullName evidence="13">TonB-dependent receptor</fullName>
    </submittedName>
</protein>
<keyword evidence="5 9" id="KW-0798">TonB box</keyword>
<gene>
    <name evidence="13" type="ordered locus">PHZ_c0623</name>
</gene>
<dbReference type="AlphaFoldDB" id="B4RF49"/>
<evidence type="ECO:0000256" key="4">
    <source>
        <dbReference type="ARBA" id="ARBA00022692"/>
    </source>
</evidence>
<dbReference type="InterPro" id="IPR012910">
    <property type="entry name" value="Plug_dom"/>
</dbReference>
<evidence type="ECO:0000256" key="5">
    <source>
        <dbReference type="ARBA" id="ARBA00023077"/>
    </source>
</evidence>
<feature type="domain" description="TonB-dependent receptor plug" evidence="12">
    <location>
        <begin position="48"/>
        <end position="174"/>
    </location>
</feature>
<dbReference type="Pfam" id="PF07715">
    <property type="entry name" value="Plug"/>
    <property type="match status" value="1"/>
</dbReference>
<keyword evidence="6 8" id="KW-0472">Membrane</keyword>
<dbReference type="InterPro" id="IPR037066">
    <property type="entry name" value="Plug_dom_sf"/>
</dbReference>
<evidence type="ECO:0000256" key="1">
    <source>
        <dbReference type="ARBA" id="ARBA00004571"/>
    </source>
</evidence>
<organism evidence="13 14">
    <name type="scientific">Phenylobacterium zucineum (strain HLK1)</name>
    <dbReference type="NCBI Taxonomy" id="450851"/>
    <lineage>
        <taxon>Bacteria</taxon>
        <taxon>Pseudomonadati</taxon>
        <taxon>Pseudomonadota</taxon>
        <taxon>Alphaproteobacteria</taxon>
        <taxon>Caulobacterales</taxon>
        <taxon>Caulobacteraceae</taxon>
        <taxon>Phenylobacterium</taxon>
    </lineage>
</organism>
<evidence type="ECO:0000313" key="14">
    <source>
        <dbReference type="Proteomes" id="UP000001868"/>
    </source>
</evidence>
<comment type="subcellular location">
    <subcellularLocation>
        <location evidence="1 8">Cell outer membrane</location>
        <topology evidence="1 8">Multi-pass membrane protein</topology>
    </subcellularLocation>
</comment>
<reference evidence="13 14" key="1">
    <citation type="journal article" date="2008" name="BMC Genomics">
        <title>Complete genome of Phenylobacterium zucineum - a novel facultative intracellular bacterium isolated from human erythroleukemia cell line K562.</title>
        <authorList>
            <person name="Luo Y."/>
            <person name="Xu X."/>
            <person name="Ding Z."/>
            <person name="Liu Z."/>
            <person name="Zhang B."/>
            <person name="Yan Z."/>
            <person name="Sun J."/>
            <person name="Hu S."/>
            <person name="Hu X."/>
        </authorList>
    </citation>
    <scope>NUCLEOTIDE SEQUENCE [LARGE SCALE GENOMIC DNA]</scope>
    <source>
        <strain evidence="13 14">HLK1</strain>
    </source>
</reference>
<dbReference type="STRING" id="450851.PHZ_c0623"/>
<keyword evidence="2 8" id="KW-0813">Transport</keyword>
<feature type="chain" id="PRO_5002825384" evidence="10">
    <location>
        <begin position="27"/>
        <end position="1011"/>
    </location>
</feature>
<dbReference type="GO" id="GO:0009279">
    <property type="term" value="C:cell outer membrane"/>
    <property type="evidence" value="ECO:0007669"/>
    <property type="project" value="UniProtKB-SubCell"/>
</dbReference>
<evidence type="ECO:0000256" key="2">
    <source>
        <dbReference type="ARBA" id="ARBA00022448"/>
    </source>
</evidence>
<dbReference type="PROSITE" id="PS52016">
    <property type="entry name" value="TONB_DEPENDENT_REC_3"/>
    <property type="match status" value="1"/>
</dbReference>
<dbReference type="SUPFAM" id="SSF56935">
    <property type="entry name" value="Porins"/>
    <property type="match status" value="1"/>
</dbReference>
<name>B4RF49_PHEZH</name>
<dbReference type="InterPro" id="IPR000531">
    <property type="entry name" value="Beta-barrel_TonB"/>
</dbReference>
<dbReference type="eggNOG" id="COG4771">
    <property type="taxonomic scope" value="Bacteria"/>
</dbReference>
<proteinExistence type="inferred from homology"/>
<dbReference type="InterPro" id="IPR036942">
    <property type="entry name" value="Beta-barrel_TonB_sf"/>
</dbReference>
<dbReference type="Gene3D" id="2.40.170.20">
    <property type="entry name" value="TonB-dependent receptor, beta-barrel domain"/>
    <property type="match status" value="1"/>
</dbReference>
<dbReference type="eggNOG" id="COG1629">
    <property type="taxonomic scope" value="Bacteria"/>
</dbReference>
<feature type="domain" description="TonB-dependent receptor-like beta-barrel" evidence="11">
    <location>
        <begin position="482"/>
        <end position="979"/>
    </location>
</feature>
<dbReference type="HOGENOM" id="CLU_010745_0_1_5"/>
<dbReference type="Pfam" id="PF00593">
    <property type="entry name" value="TonB_dep_Rec_b-barrel"/>
    <property type="match status" value="1"/>
</dbReference>
<evidence type="ECO:0000256" key="8">
    <source>
        <dbReference type="PROSITE-ProRule" id="PRU01360"/>
    </source>
</evidence>
<evidence type="ECO:0000256" key="9">
    <source>
        <dbReference type="RuleBase" id="RU003357"/>
    </source>
</evidence>
<dbReference type="Gene3D" id="2.170.130.10">
    <property type="entry name" value="TonB-dependent receptor, plug domain"/>
    <property type="match status" value="1"/>
</dbReference>
<keyword evidence="13" id="KW-0675">Receptor</keyword>
<dbReference type="InterPro" id="IPR039426">
    <property type="entry name" value="TonB-dep_rcpt-like"/>
</dbReference>
<evidence type="ECO:0000259" key="12">
    <source>
        <dbReference type="Pfam" id="PF07715"/>
    </source>
</evidence>
<keyword evidence="7 8" id="KW-0998">Cell outer membrane</keyword>
<evidence type="ECO:0000313" key="13">
    <source>
        <dbReference type="EMBL" id="ACG77037.1"/>
    </source>
</evidence>
<dbReference type="KEGG" id="pzu:PHZ_c0623"/>
<comment type="similarity">
    <text evidence="8 9">Belongs to the TonB-dependent receptor family.</text>
</comment>
<dbReference type="PANTHER" id="PTHR47234:SF2">
    <property type="entry name" value="TONB-DEPENDENT RECEPTOR"/>
    <property type="match status" value="1"/>
</dbReference>
<dbReference type="RefSeq" id="WP_012521185.1">
    <property type="nucleotide sequence ID" value="NC_011144.1"/>
</dbReference>